<reference evidence="1" key="1">
    <citation type="submission" date="2023-07" db="EMBL/GenBank/DDBJ databases">
        <title>Black Yeasts Isolated from many extreme environments.</title>
        <authorList>
            <person name="Coleine C."/>
            <person name="Stajich J.E."/>
            <person name="Selbmann L."/>
        </authorList>
    </citation>
    <scope>NUCLEOTIDE SEQUENCE</scope>
    <source>
        <strain evidence="1">CCFEE 5714</strain>
    </source>
</reference>
<dbReference type="EMBL" id="JAUTXU010000041">
    <property type="protein sequence ID" value="KAK3716639.1"/>
    <property type="molecule type" value="Genomic_DNA"/>
</dbReference>
<dbReference type="Proteomes" id="UP001281147">
    <property type="component" value="Unassembled WGS sequence"/>
</dbReference>
<organism evidence="1 2">
    <name type="scientific">Vermiconidia calcicola</name>
    <dbReference type="NCBI Taxonomy" id="1690605"/>
    <lineage>
        <taxon>Eukaryota</taxon>
        <taxon>Fungi</taxon>
        <taxon>Dikarya</taxon>
        <taxon>Ascomycota</taxon>
        <taxon>Pezizomycotina</taxon>
        <taxon>Dothideomycetes</taxon>
        <taxon>Dothideomycetidae</taxon>
        <taxon>Mycosphaerellales</taxon>
        <taxon>Extremaceae</taxon>
        <taxon>Vermiconidia</taxon>
    </lineage>
</organism>
<sequence length="281" mass="31940">MAPCYLLKLPREIRNMIYDNLHDEYQEHKLPRGKLLVNYKGHAKWSHASCKINTGVSFRADFPMNILKHVSDCEIWLSWFHIKDITSRTDLLLWGTALLLSTGSSFGSQEHMPWTPTTRLVAYVRRELLAQQLRPVLSPATKFKLRVGMDGLPDPEDLSQIGLVRFRRWRSAAARMHGSPFDAKGFFSAFQAPPGENGEPIEVSFLLETAAYCTRKDRERVDEQNSTIAAGNGGDLDLNRVPVQVGLELDRPILVWSMRPAEEGEANYRGFAPELMIEDSR</sequence>
<accession>A0ACC3NGI2</accession>
<evidence type="ECO:0000313" key="2">
    <source>
        <dbReference type="Proteomes" id="UP001281147"/>
    </source>
</evidence>
<comment type="caution">
    <text evidence="1">The sequence shown here is derived from an EMBL/GenBank/DDBJ whole genome shotgun (WGS) entry which is preliminary data.</text>
</comment>
<proteinExistence type="predicted"/>
<name>A0ACC3NGI2_9PEZI</name>
<protein>
    <submittedName>
        <fullName evidence="1">Uncharacterized protein</fullName>
    </submittedName>
</protein>
<evidence type="ECO:0000313" key="1">
    <source>
        <dbReference type="EMBL" id="KAK3716639.1"/>
    </source>
</evidence>
<gene>
    <name evidence="1" type="ORF">LTR37_006269</name>
</gene>
<keyword evidence="2" id="KW-1185">Reference proteome</keyword>